<dbReference type="RefSeq" id="XP_003012086.1">
    <property type="nucleotide sequence ID" value="XM_003012040.1"/>
</dbReference>
<evidence type="ECO:0000313" key="2">
    <source>
        <dbReference type="Proteomes" id="UP000008866"/>
    </source>
</evidence>
<dbReference type="InterPro" id="IPR052820">
    <property type="entry name" value="PhiA_domain"/>
</dbReference>
<evidence type="ECO:0008006" key="3">
    <source>
        <dbReference type="Google" id="ProtNLM"/>
    </source>
</evidence>
<dbReference type="AlphaFoldDB" id="D4AZH6"/>
<dbReference type="eggNOG" id="ENOG502TF95">
    <property type="taxonomic scope" value="Eukaryota"/>
</dbReference>
<comment type="caution">
    <text evidence="1">The sequence shown here is derived from an EMBL/GenBank/DDBJ whole genome shotgun (WGS) entry which is preliminary data.</text>
</comment>
<protein>
    <recommendedName>
        <fullName evidence="3">IgE-binding protein</fullName>
    </recommendedName>
</protein>
<name>D4AZH6_ARTBC</name>
<organism evidence="1 2">
    <name type="scientific">Arthroderma benhamiae (strain ATCC MYA-4681 / CBS 112371)</name>
    <name type="common">Trichophyton mentagrophytes</name>
    <dbReference type="NCBI Taxonomy" id="663331"/>
    <lineage>
        <taxon>Eukaryota</taxon>
        <taxon>Fungi</taxon>
        <taxon>Dikarya</taxon>
        <taxon>Ascomycota</taxon>
        <taxon>Pezizomycotina</taxon>
        <taxon>Eurotiomycetes</taxon>
        <taxon>Eurotiomycetidae</taxon>
        <taxon>Onygenales</taxon>
        <taxon>Arthrodermataceae</taxon>
        <taxon>Trichophyton</taxon>
    </lineage>
</organism>
<dbReference type="PANTHER" id="PTHR42047:SF1">
    <property type="entry name" value="PROTEIN, PUTATIVE (AFU_ORTHOLOGUE AFUA_6G03560)-RELATED"/>
    <property type="match status" value="1"/>
</dbReference>
<dbReference type="Proteomes" id="UP000008866">
    <property type="component" value="Unassembled WGS sequence"/>
</dbReference>
<reference evidence="2" key="1">
    <citation type="journal article" date="2011" name="Genome Biol.">
        <title>Comparative and functional genomics provide insights into the pathogenicity of dermatophytic fungi.</title>
        <authorList>
            <person name="Burmester A."/>
            <person name="Shelest E."/>
            <person name="Gloeckner G."/>
            <person name="Heddergott C."/>
            <person name="Schindler S."/>
            <person name="Staib P."/>
            <person name="Heidel A."/>
            <person name="Felder M."/>
            <person name="Petzold A."/>
            <person name="Szafranski K."/>
            <person name="Feuermann M."/>
            <person name="Pedruzzi I."/>
            <person name="Priebe S."/>
            <person name="Groth M."/>
            <person name="Winkler R."/>
            <person name="Li W."/>
            <person name="Kniemeyer O."/>
            <person name="Schroeckh V."/>
            <person name="Hertweck C."/>
            <person name="Hube B."/>
            <person name="White T.C."/>
            <person name="Platzer M."/>
            <person name="Guthke R."/>
            <person name="Heitman J."/>
            <person name="Woestemeyer J."/>
            <person name="Zipfel P.F."/>
            <person name="Monod M."/>
            <person name="Brakhage A.A."/>
        </authorList>
    </citation>
    <scope>NUCLEOTIDE SEQUENCE [LARGE SCALE GENOMIC DNA]</scope>
    <source>
        <strain evidence="2">ATCC MYA-4681 / CBS 112371</strain>
    </source>
</reference>
<accession>D4AZH6</accession>
<proteinExistence type="predicted"/>
<keyword evidence="2" id="KW-1185">Reference proteome</keyword>
<gene>
    <name evidence="1" type="ORF">ARB_01594</name>
</gene>
<sequence>MAWMMRIYITTTASIEHQALEKSILYPPMKTILLLPCFLALSAAVPVNESTQKRDPGWEAPFKAVTMRVMKKNPSREEYLQASQSRFWVGGEPSTSCPDNNCSEIKETVLNGGKMDSLSVGVDGGQRIYLDADGALRYTSPSDPAMPPGSYMANLNYAYDWVFVPNQPGTWWWACPNTRLRKDYYQLFAPFSNITVPGIEDPSKSCYRADVAGFEYTGPLPATYVYN</sequence>
<dbReference type="GeneID" id="9519573"/>
<dbReference type="KEGG" id="abe:ARB_01594"/>
<dbReference type="EMBL" id="ABSU01000021">
    <property type="protein sequence ID" value="EFE31446.1"/>
    <property type="molecule type" value="Genomic_DNA"/>
</dbReference>
<dbReference type="PANTHER" id="PTHR42047">
    <property type="entry name" value="PROTEIN, PUTATIVE (AFU_ORTHOLOGUE AFUA_6G03560)-RELATED"/>
    <property type="match status" value="1"/>
</dbReference>
<dbReference type="HOGENOM" id="CLU_1255695_0_0_1"/>
<dbReference type="OMA" id="PATYVYN"/>
<evidence type="ECO:0000313" key="1">
    <source>
        <dbReference type="EMBL" id="EFE31446.1"/>
    </source>
</evidence>